<evidence type="ECO:0000313" key="1">
    <source>
        <dbReference type="EMBL" id="ADV62787.1"/>
    </source>
</evidence>
<protein>
    <submittedName>
        <fullName evidence="1">Uncharacterized protein</fullName>
    </submittedName>
</protein>
<dbReference type="KEGG" id="ipa:Isop_2209"/>
<name>E8R530_ISOPI</name>
<reference evidence="1 2" key="2">
    <citation type="journal article" date="2011" name="Stand. Genomic Sci.">
        <title>Complete genome sequence of Isosphaera pallida type strain (IS1B).</title>
        <authorList>
            <consortium name="US DOE Joint Genome Institute (JGI-PGF)"/>
            <person name="Goker M."/>
            <person name="Cleland D."/>
            <person name="Saunders E."/>
            <person name="Lapidus A."/>
            <person name="Nolan M."/>
            <person name="Lucas S."/>
            <person name="Hammon N."/>
            <person name="Deshpande S."/>
            <person name="Cheng J.F."/>
            <person name="Tapia R."/>
            <person name="Han C."/>
            <person name="Goodwin L."/>
            <person name="Pitluck S."/>
            <person name="Liolios K."/>
            <person name="Pagani I."/>
            <person name="Ivanova N."/>
            <person name="Mavromatis K."/>
            <person name="Pati A."/>
            <person name="Chen A."/>
            <person name="Palaniappan K."/>
            <person name="Land M."/>
            <person name="Hauser L."/>
            <person name="Chang Y.J."/>
            <person name="Jeffries C.D."/>
            <person name="Detter J.C."/>
            <person name="Beck B."/>
            <person name="Woyke T."/>
            <person name="Bristow J."/>
            <person name="Eisen J.A."/>
            <person name="Markowitz V."/>
            <person name="Hugenholtz P."/>
            <person name="Kyrpides N.C."/>
            <person name="Klenk H.P."/>
        </authorList>
    </citation>
    <scope>NUCLEOTIDE SEQUENCE [LARGE SCALE GENOMIC DNA]</scope>
    <source>
        <strain evidence="2">ATCC 43644 / DSM 9630 / IS1B</strain>
    </source>
</reference>
<dbReference type="Proteomes" id="UP000008631">
    <property type="component" value="Chromosome"/>
</dbReference>
<dbReference type="STRING" id="575540.Isop_2209"/>
<gene>
    <name evidence="1" type="ordered locus">Isop_2209</name>
</gene>
<dbReference type="OrthoDB" id="288094at2"/>
<proteinExistence type="predicted"/>
<dbReference type="RefSeq" id="WP_013565075.1">
    <property type="nucleotide sequence ID" value="NC_014962.1"/>
</dbReference>
<dbReference type="HOGENOM" id="CLU_141659_0_0_0"/>
<dbReference type="AlphaFoldDB" id="E8R530"/>
<reference key="1">
    <citation type="submission" date="2010-11" db="EMBL/GenBank/DDBJ databases">
        <title>The complete sequence of chromosome of Isophaera pallida ATCC 43644.</title>
        <authorList>
            <consortium name="US DOE Joint Genome Institute (JGI-PGF)"/>
            <person name="Lucas S."/>
            <person name="Copeland A."/>
            <person name="Lapidus A."/>
            <person name="Bruce D."/>
            <person name="Goodwin L."/>
            <person name="Pitluck S."/>
            <person name="Kyrpides N."/>
            <person name="Mavromatis K."/>
            <person name="Pagani I."/>
            <person name="Ivanova N."/>
            <person name="Saunders E."/>
            <person name="Brettin T."/>
            <person name="Detter J.C."/>
            <person name="Han C."/>
            <person name="Tapia R."/>
            <person name="Land M."/>
            <person name="Hauser L."/>
            <person name="Markowitz V."/>
            <person name="Cheng J.-F."/>
            <person name="Hugenholtz P."/>
            <person name="Woyke T."/>
            <person name="Wu D."/>
            <person name="Eisen J.A."/>
        </authorList>
    </citation>
    <scope>NUCLEOTIDE SEQUENCE</scope>
    <source>
        <strain>ATCC 43644</strain>
    </source>
</reference>
<dbReference type="EMBL" id="CP002353">
    <property type="protein sequence ID" value="ADV62787.1"/>
    <property type="molecule type" value="Genomic_DNA"/>
</dbReference>
<keyword evidence="2" id="KW-1185">Reference proteome</keyword>
<sequence length="143" mass="15503">MVTTLMVMVSILPGCGGSTEAEIDLQTSPEAVGLTELGEVLRLYQIQFKKPPAKVADLAPLEQMAGMVMDTIRNKTIEVIWGVDLPDLGEQPGLVESKEILAYEAKAPTEGGYVLFRDRTVKKLTAEEFNATPKAAPDHSSKD</sequence>
<dbReference type="eggNOG" id="ENOG5033H01">
    <property type="taxonomic scope" value="Bacteria"/>
</dbReference>
<evidence type="ECO:0000313" key="2">
    <source>
        <dbReference type="Proteomes" id="UP000008631"/>
    </source>
</evidence>
<dbReference type="InParanoid" id="E8R530"/>
<organism evidence="1 2">
    <name type="scientific">Isosphaera pallida (strain ATCC 43644 / DSM 9630 / IS1B)</name>
    <dbReference type="NCBI Taxonomy" id="575540"/>
    <lineage>
        <taxon>Bacteria</taxon>
        <taxon>Pseudomonadati</taxon>
        <taxon>Planctomycetota</taxon>
        <taxon>Planctomycetia</taxon>
        <taxon>Isosphaerales</taxon>
        <taxon>Isosphaeraceae</taxon>
        <taxon>Isosphaera</taxon>
    </lineage>
</organism>
<accession>E8R530</accession>